<accession>A0A8S9GN69</accession>
<evidence type="ECO:0000313" key="2">
    <source>
        <dbReference type="EMBL" id="KAF2547323.1"/>
    </source>
</evidence>
<evidence type="ECO:0000313" key="4">
    <source>
        <dbReference type="Proteomes" id="UP000266723"/>
    </source>
</evidence>
<reference evidence="3 4" key="3">
    <citation type="journal article" date="2020" name="BMC Genomics">
        <title>Intraspecific diversification of the crop wild relative Brassica cretica Lam. using demographic model selection.</title>
        <authorList>
            <person name="Kioukis A."/>
            <person name="Michalopoulou V.A."/>
            <person name="Briers L."/>
            <person name="Pirintsos S."/>
            <person name="Studholme D.J."/>
            <person name="Pavlidis P."/>
            <person name="Sarris P.F."/>
        </authorList>
    </citation>
    <scope>NUCLEOTIDE SEQUENCE [LARGE SCALE GENOMIC DNA]</scope>
    <source>
        <strain evidence="4">cv. PFS-1207/04</strain>
        <strain evidence="3">PFS-1207/04</strain>
    </source>
</reference>
<proteinExistence type="predicted"/>
<organism evidence="2">
    <name type="scientific">Brassica cretica</name>
    <name type="common">Mustard</name>
    <dbReference type="NCBI Taxonomy" id="69181"/>
    <lineage>
        <taxon>Eukaryota</taxon>
        <taxon>Viridiplantae</taxon>
        <taxon>Streptophyta</taxon>
        <taxon>Embryophyta</taxon>
        <taxon>Tracheophyta</taxon>
        <taxon>Spermatophyta</taxon>
        <taxon>Magnoliopsida</taxon>
        <taxon>eudicotyledons</taxon>
        <taxon>Gunneridae</taxon>
        <taxon>Pentapetalae</taxon>
        <taxon>rosids</taxon>
        <taxon>malvids</taxon>
        <taxon>Brassicales</taxon>
        <taxon>Brassicaceae</taxon>
        <taxon>Brassiceae</taxon>
        <taxon>Brassica</taxon>
    </lineage>
</organism>
<gene>
    <name evidence="3" type="ORF">DY000_02047480</name>
    <name evidence="2" type="ORF">F2Q70_00021295</name>
</gene>
<dbReference type="OrthoDB" id="10450128at2759"/>
<name>A0A8S9GN69_BRACR</name>
<dbReference type="Proteomes" id="UP000266723">
    <property type="component" value="Unassembled WGS sequence"/>
</dbReference>
<reference evidence="3" key="2">
    <citation type="submission" date="2019-12" db="EMBL/GenBank/DDBJ databases">
        <authorList>
            <person name="Studholme D.J."/>
            <person name="Sarris P."/>
        </authorList>
    </citation>
    <scope>NUCLEOTIDE SEQUENCE</scope>
    <source>
        <strain evidence="3">PFS-1207/04</strain>
        <tissue evidence="3">Leaf</tissue>
    </source>
</reference>
<dbReference type="EMBL" id="QGKV02000297">
    <property type="protein sequence ID" value="KAF3610291.1"/>
    <property type="molecule type" value="Genomic_DNA"/>
</dbReference>
<dbReference type="AlphaFoldDB" id="A0A8S9GN69"/>
<comment type="caution">
    <text evidence="2">The sequence shown here is derived from an EMBL/GenBank/DDBJ whole genome shotgun (WGS) entry which is preliminary data.</text>
</comment>
<reference evidence="2" key="1">
    <citation type="submission" date="2019-12" db="EMBL/GenBank/DDBJ databases">
        <title>Genome sequencing and annotation of Brassica cretica.</title>
        <authorList>
            <person name="Studholme D.J."/>
            <person name="Sarris P.F."/>
        </authorList>
    </citation>
    <scope>NUCLEOTIDE SEQUENCE</scope>
    <source>
        <strain evidence="2">PFS-102/07</strain>
        <tissue evidence="2">Leaf</tissue>
    </source>
</reference>
<protein>
    <submittedName>
        <fullName evidence="2">Uncharacterized protein</fullName>
    </submittedName>
</protein>
<feature type="transmembrane region" description="Helical" evidence="1">
    <location>
        <begin position="64"/>
        <end position="85"/>
    </location>
</feature>
<sequence>MRSVRSTHTGKFRATVDQMIHANEFARGECVVSTIAKGVARSFGLSPDVVEMVPMHNNWTSADFMHTVLIYCVFGTLYVCSCIGWEIA</sequence>
<keyword evidence="1" id="KW-0812">Transmembrane</keyword>
<keyword evidence="1" id="KW-0472">Membrane</keyword>
<keyword evidence="4" id="KW-1185">Reference proteome</keyword>
<evidence type="ECO:0000313" key="3">
    <source>
        <dbReference type="EMBL" id="KAF3610291.1"/>
    </source>
</evidence>
<evidence type="ECO:0000256" key="1">
    <source>
        <dbReference type="SAM" id="Phobius"/>
    </source>
</evidence>
<keyword evidence="1" id="KW-1133">Transmembrane helix</keyword>
<dbReference type="EMBL" id="QGKY02001925">
    <property type="protein sequence ID" value="KAF2547323.1"/>
    <property type="molecule type" value="Genomic_DNA"/>
</dbReference>